<reference evidence="1" key="1">
    <citation type="submission" date="2021-03" db="EMBL/GenBank/DDBJ databases">
        <title>Draft genome sequence of rust myrtle Austropuccinia psidii MF-1, a brazilian biotype.</title>
        <authorList>
            <person name="Quecine M.C."/>
            <person name="Pachon D.M.R."/>
            <person name="Bonatelli M.L."/>
            <person name="Correr F.H."/>
            <person name="Franceschini L.M."/>
            <person name="Leite T.F."/>
            <person name="Margarido G.R.A."/>
            <person name="Almeida C.A."/>
            <person name="Ferrarezi J.A."/>
            <person name="Labate C.A."/>
        </authorList>
    </citation>
    <scope>NUCLEOTIDE SEQUENCE</scope>
    <source>
        <strain evidence="1">MF-1</strain>
    </source>
</reference>
<accession>A0A9Q3H7Q3</accession>
<gene>
    <name evidence="1" type="ORF">O181_034126</name>
</gene>
<dbReference type="AlphaFoldDB" id="A0A9Q3H7Q3"/>
<dbReference type="EMBL" id="AVOT02012560">
    <property type="protein sequence ID" value="MBW0494411.1"/>
    <property type="molecule type" value="Genomic_DNA"/>
</dbReference>
<dbReference type="Proteomes" id="UP000765509">
    <property type="component" value="Unassembled WGS sequence"/>
</dbReference>
<protein>
    <submittedName>
        <fullName evidence="1">Uncharacterized protein</fullName>
    </submittedName>
</protein>
<comment type="caution">
    <text evidence="1">The sequence shown here is derived from an EMBL/GenBank/DDBJ whole genome shotgun (WGS) entry which is preliminary data.</text>
</comment>
<name>A0A9Q3H7Q3_9BASI</name>
<organism evidence="1 2">
    <name type="scientific">Austropuccinia psidii MF-1</name>
    <dbReference type="NCBI Taxonomy" id="1389203"/>
    <lineage>
        <taxon>Eukaryota</taxon>
        <taxon>Fungi</taxon>
        <taxon>Dikarya</taxon>
        <taxon>Basidiomycota</taxon>
        <taxon>Pucciniomycotina</taxon>
        <taxon>Pucciniomycetes</taxon>
        <taxon>Pucciniales</taxon>
        <taxon>Sphaerophragmiaceae</taxon>
        <taxon>Austropuccinia</taxon>
    </lineage>
</organism>
<evidence type="ECO:0000313" key="1">
    <source>
        <dbReference type="EMBL" id="MBW0494411.1"/>
    </source>
</evidence>
<proteinExistence type="predicted"/>
<keyword evidence="2" id="KW-1185">Reference proteome</keyword>
<evidence type="ECO:0000313" key="2">
    <source>
        <dbReference type="Proteomes" id="UP000765509"/>
    </source>
</evidence>
<dbReference type="OrthoDB" id="3068303at2759"/>
<sequence length="152" mass="17036">MEGVQLSSARNNVYPLGILETNIVFPHPAGSVKTKTDIVVMNNCKSQLIVHGNDYLNILVSSNKDAYKEEFVIDQLVEAQINPSLSPRMRQELINVLYTYKNAFTSDNEPLGAINGHEVDITLNIDRPYPSVLRRKAYAASPRDREALAKHI</sequence>